<name>A0A6G0Y0N8_APHCR</name>
<accession>A0A6G0Y0N8</accession>
<dbReference type="AlphaFoldDB" id="A0A6G0Y0N8"/>
<reference evidence="2 3" key="1">
    <citation type="submission" date="2019-08" db="EMBL/GenBank/DDBJ databases">
        <title>Whole genome of Aphis craccivora.</title>
        <authorList>
            <person name="Voronova N.V."/>
            <person name="Shulinski R.S."/>
            <person name="Bandarenka Y.V."/>
            <person name="Zhorov D.G."/>
            <person name="Warner D."/>
        </authorList>
    </citation>
    <scope>NUCLEOTIDE SEQUENCE [LARGE SCALE GENOMIC DNA]</scope>
    <source>
        <strain evidence="2">180601</strain>
        <tissue evidence="2">Whole Body</tissue>
    </source>
</reference>
<evidence type="ECO:0000313" key="3">
    <source>
        <dbReference type="Proteomes" id="UP000478052"/>
    </source>
</evidence>
<dbReference type="Proteomes" id="UP000478052">
    <property type="component" value="Unassembled WGS sequence"/>
</dbReference>
<dbReference type="Pfam" id="PF13843">
    <property type="entry name" value="DDE_Tnp_1_7"/>
    <property type="match status" value="1"/>
</dbReference>
<dbReference type="EMBL" id="VUJU01007091">
    <property type="protein sequence ID" value="KAF0746753.1"/>
    <property type="molecule type" value="Genomic_DNA"/>
</dbReference>
<proteinExistence type="predicted"/>
<gene>
    <name evidence="2" type="ORF">FWK35_00017204</name>
</gene>
<keyword evidence="3" id="KW-1185">Reference proteome</keyword>
<dbReference type="InterPro" id="IPR029526">
    <property type="entry name" value="PGBD"/>
</dbReference>
<dbReference type="OrthoDB" id="6604583at2759"/>
<evidence type="ECO:0000313" key="2">
    <source>
        <dbReference type="EMBL" id="KAF0746753.1"/>
    </source>
</evidence>
<organism evidence="2 3">
    <name type="scientific">Aphis craccivora</name>
    <name type="common">Cowpea aphid</name>
    <dbReference type="NCBI Taxonomy" id="307492"/>
    <lineage>
        <taxon>Eukaryota</taxon>
        <taxon>Metazoa</taxon>
        <taxon>Ecdysozoa</taxon>
        <taxon>Arthropoda</taxon>
        <taxon>Hexapoda</taxon>
        <taxon>Insecta</taxon>
        <taxon>Pterygota</taxon>
        <taxon>Neoptera</taxon>
        <taxon>Paraneoptera</taxon>
        <taxon>Hemiptera</taxon>
        <taxon>Sternorrhyncha</taxon>
        <taxon>Aphidomorpha</taxon>
        <taxon>Aphidoidea</taxon>
        <taxon>Aphididae</taxon>
        <taxon>Aphidini</taxon>
        <taxon>Aphis</taxon>
        <taxon>Aphis</taxon>
    </lineage>
</organism>
<sequence>MFLYKNKTNVTGTVRKNRKEMPKLTSKLEVGQTESQHTTTMLATRWKDRRDVYMLTIQFENKMIAIGKKDHHGNQLNKPLSVLNIMKMWVL</sequence>
<feature type="domain" description="PiggyBac transposable element-derived protein" evidence="1">
    <location>
        <begin position="3"/>
        <end position="79"/>
    </location>
</feature>
<comment type="caution">
    <text evidence="2">The sequence shown here is derived from an EMBL/GenBank/DDBJ whole genome shotgun (WGS) entry which is preliminary data.</text>
</comment>
<protein>
    <submittedName>
        <fullName evidence="2">PiggyBac transposable element-derived protein 4-like</fullName>
    </submittedName>
</protein>
<evidence type="ECO:0000259" key="1">
    <source>
        <dbReference type="Pfam" id="PF13843"/>
    </source>
</evidence>